<gene>
    <name evidence="12" type="ORF">U0070_008828</name>
</gene>
<evidence type="ECO:0000256" key="10">
    <source>
        <dbReference type="SAM" id="Phobius"/>
    </source>
</evidence>
<evidence type="ECO:0000256" key="2">
    <source>
        <dbReference type="ARBA" id="ARBA00007591"/>
    </source>
</evidence>
<feature type="domain" description="Ig-like" evidence="11">
    <location>
        <begin position="92"/>
        <end position="205"/>
    </location>
</feature>
<dbReference type="Pfam" id="PF07686">
    <property type="entry name" value="V-set"/>
    <property type="match status" value="1"/>
</dbReference>
<sequence length="392" mass="44154">TQPWRKLVGPGEISNSELEEVLVSNGDGALLKHLQTLRIFEGPGKKFSLDAGAQVNDLCVDVGDKDIMKLKFSYFSGYCGCFLFLQVMMSSEKLMVTTPTRHVLARVGGQAELSCQVTPPRSVESMEVRWLRNGRFQPVYLYRGSHGADGEAAPEYVNRTEFVKDAFGKGRVALRIHNISISDDGLYQCSFNESGFIDVASMNLSVAAVGLETQIHVQAPDAQGIMVECNSAGWFPQPQMEWRDSRGETLPPASKLYSQDEARFFHVKMTLLTNRSQGSIMCCIFNPVTREEKQTIIILANDFFNQDNIWMNLLVSIACLMLLVFVIYIIPLCRADCTFGRLHRCLLVMNLWPIQILSFLACAAVLFAVYLPLRIRDPQFPLYNDWIKELLI</sequence>
<evidence type="ECO:0000256" key="8">
    <source>
        <dbReference type="ARBA" id="ARBA00057939"/>
    </source>
</evidence>
<dbReference type="SUPFAM" id="SSF48726">
    <property type="entry name" value="Immunoglobulin"/>
    <property type="match status" value="2"/>
</dbReference>
<feature type="non-terminal residue" evidence="12">
    <location>
        <position position="392"/>
    </location>
</feature>
<keyword evidence="5 10" id="KW-0472">Membrane</keyword>
<dbReference type="PANTHER" id="PTHR24100">
    <property type="entry name" value="BUTYROPHILIN"/>
    <property type="match status" value="1"/>
</dbReference>
<dbReference type="InterPro" id="IPR050504">
    <property type="entry name" value="IgSF_BTN/MOG"/>
</dbReference>
<dbReference type="InterPro" id="IPR003599">
    <property type="entry name" value="Ig_sub"/>
</dbReference>
<dbReference type="InterPro" id="IPR013106">
    <property type="entry name" value="Ig_V-set"/>
</dbReference>
<organism evidence="12 13">
    <name type="scientific">Myodes glareolus</name>
    <name type="common">Bank vole</name>
    <name type="synonym">Clethrionomys glareolus</name>
    <dbReference type="NCBI Taxonomy" id="447135"/>
    <lineage>
        <taxon>Eukaryota</taxon>
        <taxon>Metazoa</taxon>
        <taxon>Chordata</taxon>
        <taxon>Craniata</taxon>
        <taxon>Vertebrata</taxon>
        <taxon>Euteleostomi</taxon>
        <taxon>Mammalia</taxon>
        <taxon>Eutheria</taxon>
        <taxon>Euarchontoglires</taxon>
        <taxon>Glires</taxon>
        <taxon>Rodentia</taxon>
        <taxon>Myomorpha</taxon>
        <taxon>Muroidea</taxon>
        <taxon>Cricetidae</taxon>
        <taxon>Arvicolinae</taxon>
        <taxon>Myodes</taxon>
    </lineage>
</organism>
<dbReference type="PROSITE" id="PS50835">
    <property type="entry name" value="IG_LIKE"/>
    <property type="match status" value="1"/>
</dbReference>
<evidence type="ECO:0000256" key="6">
    <source>
        <dbReference type="ARBA" id="ARBA00023157"/>
    </source>
</evidence>
<feature type="non-terminal residue" evidence="12">
    <location>
        <position position="1"/>
    </location>
</feature>
<evidence type="ECO:0000256" key="3">
    <source>
        <dbReference type="ARBA" id="ARBA00022692"/>
    </source>
</evidence>
<evidence type="ECO:0000256" key="7">
    <source>
        <dbReference type="ARBA" id="ARBA00023319"/>
    </source>
</evidence>
<dbReference type="SMART" id="SM00409">
    <property type="entry name" value="IG"/>
    <property type="match status" value="1"/>
</dbReference>
<dbReference type="Pfam" id="PF22705">
    <property type="entry name" value="C2-set_3"/>
    <property type="match status" value="1"/>
</dbReference>
<keyword evidence="4 10" id="KW-1133">Transmembrane helix</keyword>
<dbReference type="EMBL" id="JBBHLL010000123">
    <property type="protein sequence ID" value="KAK7814460.1"/>
    <property type="molecule type" value="Genomic_DNA"/>
</dbReference>
<dbReference type="InterPro" id="IPR007110">
    <property type="entry name" value="Ig-like_dom"/>
</dbReference>
<dbReference type="GO" id="GO:0009897">
    <property type="term" value="C:external side of plasma membrane"/>
    <property type="evidence" value="ECO:0007669"/>
    <property type="project" value="TreeGrafter"/>
</dbReference>
<dbReference type="Gene3D" id="2.60.40.10">
    <property type="entry name" value="Immunoglobulins"/>
    <property type="match status" value="2"/>
</dbReference>
<keyword evidence="7" id="KW-0393">Immunoglobulin domain</keyword>
<evidence type="ECO:0000259" key="11">
    <source>
        <dbReference type="PROSITE" id="PS50835"/>
    </source>
</evidence>
<evidence type="ECO:0000256" key="9">
    <source>
        <dbReference type="ARBA" id="ARBA00072937"/>
    </source>
</evidence>
<keyword evidence="3 10" id="KW-0812">Transmembrane</keyword>
<comment type="similarity">
    <text evidence="2">Belongs to the immunoglobulin superfamily. BTN/MOG family.</text>
</comment>
<dbReference type="FunFam" id="2.60.40.10:FF:000088">
    <property type="entry name" value="Butyrophilin subfamily 1 member A1"/>
    <property type="match status" value="1"/>
</dbReference>
<dbReference type="FunFam" id="2.60.40.10:FF:000183">
    <property type="entry name" value="Myelin-oligodendrocyte glycoprotein"/>
    <property type="match status" value="1"/>
</dbReference>
<evidence type="ECO:0000256" key="5">
    <source>
        <dbReference type="ARBA" id="ARBA00023136"/>
    </source>
</evidence>
<evidence type="ECO:0000256" key="4">
    <source>
        <dbReference type="ARBA" id="ARBA00022989"/>
    </source>
</evidence>
<evidence type="ECO:0000313" key="12">
    <source>
        <dbReference type="EMBL" id="KAK7814460.1"/>
    </source>
</evidence>
<protein>
    <recommendedName>
        <fullName evidence="9">Butyrophilin-like protein 2</fullName>
    </recommendedName>
</protein>
<name>A0AAW0IIJ7_MYOGA</name>
<dbReference type="InterPro" id="IPR053896">
    <property type="entry name" value="BTN3A2-like_Ig-C"/>
</dbReference>
<dbReference type="GO" id="GO:0005102">
    <property type="term" value="F:signaling receptor binding"/>
    <property type="evidence" value="ECO:0007669"/>
    <property type="project" value="TreeGrafter"/>
</dbReference>
<comment type="subcellular location">
    <subcellularLocation>
        <location evidence="1">Membrane</location>
    </subcellularLocation>
</comment>
<comment type="caution">
    <text evidence="12">The sequence shown here is derived from an EMBL/GenBank/DDBJ whole genome shotgun (WGS) entry which is preliminary data.</text>
</comment>
<accession>A0AAW0IIJ7</accession>
<dbReference type="InterPro" id="IPR036179">
    <property type="entry name" value="Ig-like_dom_sf"/>
</dbReference>
<evidence type="ECO:0000313" key="13">
    <source>
        <dbReference type="Proteomes" id="UP001488838"/>
    </source>
</evidence>
<dbReference type="AlphaFoldDB" id="A0AAW0IIJ7"/>
<dbReference type="GO" id="GO:0050852">
    <property type="term" value="P:T cell receptor signaling pathway"/>
    <property type="evidence" value="ECO:0007669"/>
    <property type="project" value="TreeGrafter"/>
</dbReference>
<dbReference type="Proteomes" id="UP001488838">
    <property type="component" value="Unassembled WGS sequence"/>
</dbReference>
<dbReference type="GO" id="GO:0001817">
    <property type="term" value="P:regulation of cytokine production"/>
    <property type="evidence" value="ECO:0007669"/>
    <property type="project" value="TreeGrafter"/>
</dbReference>
<feature type="transmembrane region" description="Helical" evidence="10">
    <location>
        <begin position="351"/>
        <end position="373"/>
    </location>
</feature>
<feature type="transmembrane region" description="Helical" evidence="10">
    <location>
        <begin position="309"/>
        <end position="330"/>
    </location>
</feature>
<proteinExistence type="inferred from homology"/>
<dbReference type="InterPro" id="IPR013783">
    <property type="entry name" value="Ig-like_fold"/>
</dbReference>
<evidence type="ECO:0000256" key="1">
    <source>
        <dbReference type="ARBA" id="ARBA00004370"/>
    </source>
</evidence>
<dbReference type="PANTHER" id="PTHR24100:SF51">
    <property type="entry name" value="SELECTION AND UPKEEP OF INTRAEPITHELIAL T-CELLS PROTEIN 7-RELATED"/>
    <property type="match status" value="1"/>
</dbReference>
<keyword evidence="6" id="KW-1015">Disulfide bond</keyword>
<dbReference type="SMART" id="SM00406">
    <property type="entry name" value="IGv"/>
    <property type="match status" value="1"/>
</dbReference>
<reference evidence="12 13" key="1">
    <citation type="journal article" date="2023" name="bioRxiv">
        <title>Conserved and derived expression patterns and positive selection on dental genes reveal complex evolutionary context of ever-growing rodent molars.</title>
        <authorList>
            <person name="Calamari Z.T."/>
            <person name="Song A."/>
            <person name="Cohen E."/>
            <person name="Akter M."/>
            <person name="Roy R.D."/>
            <person name="Hallikas O."/>
            <person name="Christensen M.M."/>
            <person name="Li P."/>
            <person name="Marangoni P."/>
            <person name="Jernvall J."/>
            <person name="Klein O.D."/>
        </authorList>
    </citation>
    <scope>NUCLEOTIDE SEQUENCE [LARGE SCALE GENOMIC DNA]</scope>
    <source>
        <strain evidence="12">V071</strain>
    </source>
</reference>
<comment type="function">
    <text evidence="8">Negative regulator of T-cell proliferation.</text>
</comment>
<keyword evidence="13" id="KW-1185">Reference proteome</keyword>